<dbReference type="AlphaFoldDB" id="A0A367JUC4"/>
<dbReference type="STRING" id="4846.A0A367JUC4"/>
<dbReference type="Pfam" id="PF13649">
    <property type="entry name" value="Methyltransf_25"/>
    <property type="match status" value="1"/>
</dbReference>
<organism evidence="2 3">
    <name type="scientific">Rhizopus stolonifer</name>
    <name type="common">Rhizopus nigricans</name>
    <dbReference type="NCBI Taxonomy" id="4846"/>
    <lineage>
        <taxon>Eukaryota</taxon>
        <taxon>Fungi</taxon>
        <taxon>Fungi incertae sedis</taxon>
        <taxon>Mucoromycota</taxon>
        <taxon>Mucoromycotina</taxon>
        <taxon>Mucoromycetes</taxon>
        <taxon>Mucorales</taxon>
        <taxon>Mucorineae</taxon>
        <taxon>Rhizopodaceae</taxon>
        <taxon>Rhizopus</taxon>
    </lineage>
</organism>
<proteinExistence type="predicted"/>
<dbReference type="InterPro" id="IPR029063">
    <property type="entry name" value="SAM-dependent_MTases_sf"/>
</dbReference>
<dbReference type="OrthoDB" id="2013972at2759"/>
<accession>A0A367JUC4</accession>
<evidence type="ECO:0000313" key="2">
    <source>
        <dbReference type="EMBL" id="RCH93540.1"/>
    </source>
</evidence>
<name>A0A367JUC4_RHIST</name>
<gene>
    <name evidence="2" type="ORF">CU098_002683</name>
</gene>
<evidence type="ECO:0000313" key="3">
    <source>
        <dbReference type="Proteomes" id="UP000253551"/>
    </source>
</evidence>
<evidence type="ECO:0000259" key="1">
    <source>
        <dbReference type="Pfam" id="PF13649"/>
    </source>
</evidence>
<dbReference type="SUPFAM" id="SSF53335">
    <property type="entry name" value="S-adenosyl-L-methionine-dependent methyltransferases"/>
    <property type="match status" value="1"/>
</dbReference>
<dbReference type="EMBL" id="PJQM01002678">
    <property type="protein sequence ID" value="RCH93540.1"/>
    <property type="molecule type" value="Genomic_DNA"/>
</dbReference>
<keyword evidence="3" id="KW-1185">Reference proteome</keyword>
<protein>
    <recommendedName>
        <fullName evidence="1">Methyltransferase domain-containing protein</fullName>
    </recommendedName>
</protein>
<feature type="domain" description="Methyltransferase" evidence="1">
    <location>
        <begin position="13"/>
        <end position="96"/>
    </location>
</feature>
<dbReference type="InterPro" id="IPR041698">
    <property type="entry name" value="Methyltransf_25"/>
</dbReference>
<dbReference type="CDD" id="cd02440">
    <property type="entry name" value="AdoMet_MTases"/>
    <property type="match status" value="1"/>
</dbReference>
<reference evidence="2 3" key="1">
    <citation type="journal article" date="2018" name="G3 (Bethesda)">
        <title>Phylogenetic and Phylogenomic Definition of Rhizopus Species.</title>
        <authorList>
            <person name="Gryganskyi A.P."/>
            <person name="Golan J."/>
            <person name="Dolatabadi S."/>
            <person name="Mondo S."/>
            <person name="Robb S."/>
            <person name="Idnurm A."/>
            <person name="Muszewska A."/>
            <person name="Steczkiewicz K."/>
            <person name="Masonjones S."/>
            <person name="Liao H.L."/>
            <person name="Gajdeczka M.T."/>
            <person name="Anike F."/>
            <person name="Vuek A."/>
            <person name="Anishchenko I.M."/>
            <person name="Voigt K."/>
            <person name="de Hoog G.S."/>
            <person name="Smith M.E."/>
            <person name="Heitman J."/>
            <person name="Vilgalys R."/>
            <person name="Stajich J.E."/>
        </authorList>
    </citation>
    <scope>NUCLEOTIDE SEQUENCE [LARGE SCALE GENOMIC DNA]</scope>
    <source>
        <strain evidence="2 3">LSU 92-RS-03</strain>
    </source>
</reference>
<dbReference type="Gene3D" id="3.40.50.150">
    <property type="entry name" value="Vaccinia Virus protein VP39"/>
    <property type="match status" value="1"/>
</dbReference>
<dbReference type="Proteomes" id="UP000253551">
    <property type="component" value="Unassembled WGS sequence"/>
</dbReference>
<sequence>VRENLDFESGISILDVGCGSGDMDNDYPNCTYRGCDIVDVTNKVLDLDRFKYDYGNVLQRLPYDDNTFDFVHMRLFMYALRKDEWPVAIEEVIRVIPEDTSTICYRHAIAVNSFAAKIGQNPHIAREIEGLLLSNDKIKIIQSNYQHYSGKPVSKKFVWNFLEATKGVMKYLGPHLGLNNKEEELDYMEKLRHGMLTTKFSFIASSISVQKLCKASD</sequence>
<feature type="non-terminal residue" evidence="2">
    <location>
        <position position="1"/>
    </location>
</feature>
<comment type="caution">
    <text evidence="2">The sequence shown here is derived from an EMBL/GenBank/DDBJ whole genome shotgun (WGS) entry which is preliminary data.</text>
</comment>